<comment type="subcellular location">
    <subcellularLocation>
        <location evidence="2">Cytoplasm</location>
    </subcellularLocation>
</comment>
<dbReference type="PROSITE" id="PS50059">
    <property type="entry name" value="FKBP_PPIASE"/>
    <property type="match status" value="1"/>
</dbReference>
<proteinExistence type="inferred from homology"/>
<evidence type="ECO:0000256" key="7">
    <source>
        <dbReference type="ARBA" id="ARBA00023235"/>
    </source>
</evidence>
<sequence length="173" mass="19013">MQVTKDKVVTIEYTMTDDEKRVVDTTDNGDPLSFIQGRGSLLSAIETAIEGRNIGERLSLVLTPEQAYGYQDENLIKKVPRSHVKGTGELQIGLKLRGRKGSNVSPIIVVGFDDETVTLDANNPLADATLHVDLVIVEIRDAVDKELQSGKVQSMEELYEKEAVDGVEVTFNP</sequence>
<accession>A0A370DY16</accession>
<evidence type="ECO:0000313" key="13">
    <source>
        <dbReference type="Proteomes" id="UP000255508"/>
    </source>
</evidence>
<organism evidence="12 13">
    <name type="scientific">endosymbiont of Lamellibrachia luymesi</name>
    <dbReference type="NCBI Taxonomy" id="2200907"/>
    <lineage>
        <taxon>Bacteria</taxon>
        <taxon>Pseudomonadati</taxon>
        <taxon>Pseudomonadota</taxon>
        <taxon>Gammaproteobacteria</taxon>
        <taxon>sulfur-oxidizing symbionts</taxon>
    </lineage>
</organism>
<dbReference type="Gene3D" id="3.10.50.40">
    <property type="match status" value="1"/>
</dbReference>
<keyword evidence="7 9" id="KW-0413">Isomerase</keyword>
<evidence type="ECO:0000256" key="5">
    <source>
        <dbReference type="ARBA" id="ARBA00023110"/>
    </source>
</evidence>
<dbReference type="AlphaFoldDB" id="A0A370DY16"/>
<comment type="similarity">
    <text evidence="3 10">Belongs to the FKBP-type PPIase family.</text>
</comment>
<protein>
    <recommendedName>
        <fullName evidence="10">Peptidyl-prolyl cis-trans isomerase</fullName>
        <ecNumber evidence="10">5.2.1.8</ecNumber>
    </recommendedName>
</protein>
<keyword evidence="5 9" id="KW-0697">Rotamase</keyword>
<comment type="catalytic activity">
    <reaction evidence="1 9 10">
        <text>[protein]-peptidylproline (omega=180) = [protein]-peptidylproline (omega=0)</text>
        <dbReference type="Rhea" id="RHEA:16237"/>
        <dbReference type="Rhea" id="RHEA-COMP:10747"/>
        <dbReference type="Rhea" id="RHEA-COMP:10748"/>
        <dbReference type="ChEBI" id="CHEBI:83833"/>
        <dbReference type="ChEBI" id="CHEBI:83834"/>
        <dbReference type="EC" id="5.2.1.8"/>
    </reaction>
</comment>
<evidence type="ECO:0000256" key="9">
    <source>
        <dbReference type="PROSITE-ProRule" id="PRU00277"/>
    </source>
</evidence>
<dbReference type="GO" id="GO:0042026">
    <property type="term" value="P:protein refolding"/>
    <property type="evidence" value="ECO:0007669"/>
    <property type="project" value="UniProtKB-ARBA"/>
</dbReference>
<reference evidence="12 13" key="1">
    <citation type="journal article" date="2018" name="ISME J.">
        <title>Endosymbiont genomes yield clues of tubeworm success.</title>
        <authorList>
            <person name="Li Y."/>
            <person name="Liles M.R."/>
            <person name="Halanych K.M."/>
        </authorList>
    </citation>
    <scope>NUCLEOTIDE SEQUENCE [LARGE SCALE GENOMIC DNA]</scope>
    <source>
        <strain evidence="12">A1422</strain>
    </source>
</reference>
<comment type="function">
    <text evidence="8">Also involved in hydrogenase metallocenter assembly, probably by participating in the nickel insertion step. This function in hydrogenase biosynthesis requires chaperone activity and the presence of the metal-binding domain, but not PPIase activity.</text>
</comment>
<dbReference type="PANTHER" id="PTHR47861:SF3">
    <property type="entry name" value="FKBP-TYPE PEPTIDYL-PROLYL CIS-TRANS ISOMERASE SLYD"/>
    <property type="match status" value="1"/>
</dbReference>
<dbReference type="Pfam" id="PF00254">
    <property type="entry name" value="FKBP_C"/>
    <property type="match status" value="1"/>
</dbReference>
<evidence type="ECO:0000256" key="8">
    <source>
        <dbReference type="ARBA" id="ARBA00037071"/>
    </source>
</evidence>
<dbReference type="InterPro" id="IPR046357">
    <property type="entry name" value="PPIase_dom_sf"/>
</dbReference>
<dbReference type="Proteomes" id="UP000255508">
    <property type="component" value="Unassembled WGS sequence"/>
</dbReference>
<evidence type="ECO:0000256" key="2">
    <source>
        <dbReference type="ARBA" id="ARBA00004496"/>
    </source>
</evidence>
<dbReference type="EC" id="5.2.1.8" evidence="10"/>
<evidence type="ECO:0000313" key="12">
    <source>
        <dbReference type="EMBL" id="RDH89759.1"/>
    </source>
</evidence>
<gene>
    <name evidence="12" type="ORF">DIZ79_11005</name>
</gene>
<dbReference type="GO" id="GO:0003755">
    <property type="term" value="F:peptidyl-prolyl cis-trans isomerase activity"/>
    <property type="evidence" value="ECO:0007669"/>
    <property type="project" value="UniProtKB-UniRule"/>
</dbReference>
<comment type="caution">
    <text evidence="12">The sequence shown here is derived from an EMBL/GenBank/DDBJ whole genome shotgun (WGS) entry which is preliminary data.</text>
</comment>
<dbReference type="GO" id="GO:0005737">
    <property type="term" value="C:cytoplasm"/>
    <property type="evidence" value="ECO:0007669"/>
    <property type="project" value="UniProtKB-SubCell"/>
</dbReference>
<keyword evidence="4" id="KW-0963">Cytoplasm</keyword>
<evidence type="ECO:0000256" key="10">
    <source>
        <dbReference type="RuleBase" id="RU003915"/>
    </source>
</evidence>
<evidence type="ECO:0000256" key="1">
    <source>
        <dbReference type="ARBA" id="ARBA00000971"/>
    </source>
</evidence>
<evidence type="ECO:0000259" key="11">
    <source>
        <dbReference type="PROSITE" id="PS50059"/>
    </source>
</evidence>
<evidence type="ECO:0000256" key="6">
    <source>
        <dbReference type="ARBA" id="ARBA00023186"/>
    </source>
</evidence>
<evidence type="ECO:0000256" key="4">
    <source>
        <dbReference type="ARBA" id="ARBA00022490"/>
    </source>
</evidence>
<dbReference type="PANTHER" id="PTHR47861">
    <property type="entry name" value="FKBP-TYPE PEPTIDYL-PROLYL CIS-TRANS ISOMERASE SLYD"/>
    <property type="match status" value="1"/>
</dbReference>
<feature type="domain" description="PPIase FKBP-type" evidence="11">
    <location>
        <begin position="6"/>
        <end position="80"/>
    </location>
</feature>
<evidence type="ECO:0000256" key="3">
    <source>
        <dbReference type="ARBA" id="ARBA00006577"/>
    </source>
</evidence>
<dbReference type="EMBL" id="QFXD01000199">
    <property type="protein sequence ID" value="RDH89759.1"/>
    <property type="molecule type" value="Genomic_DNA"/>
</dbReference>
<name>A0A370DY16_9GAMM</name>
<dbReference type="SUPFAM" id="SSF54534">
    <property type="entry name" value="FKBP-like"/>
    <property type="match status" value="1"/>
</dbReference>
<keyword evidence="6" id="KW-0143">Chaperone</keyword>
<dbReference type="InterPro" id="IPR001179">
    <property type="entry name" value="PPIase_FKBP_dom"/>
</dbReference>